<evidence type="ECO:0000313" key="3">
    <source>
        <dbReference type="EMBL" id="OCL27264.1"/>
    </source>
</evidence>
<reference evidence="3 4" key="2">
    <citation type="submission" date="2016-08" db="EMBL/GenBank/DDBJ databases">
        <title>Orenia metallireducens sp. nov. strain Z6, a Novel Metal-reducing Firmicute from the Deep Subsurface.</title>
        <authorList>
            <person name="Maxim B.I."/>
            <person name="Kenneth K."/>
            <person name="Flynn T.M."/>
            <person name="Oloughlin E.J."/>
            <person name="Locke R.A."/>
            <person name="Weber J.R."/>
            <person name="Egan S.M."/>
            <person name="Mackie R.I."/>
            <person name="Cann I.K."/>
        </authorList>
    </citation>
    <scope>NUCLEOTIDE SEQUENCE [LARGE SCALE GENOMIC DNA]</scope>
    <source>
        <strain evidence="3 4">Z6</strain>
    </source>
</reference>
<dbReference type="Pfam" id="PF00639">
    <property type="entry name" value="Rotamase"/>
    <property type="match status" value="1"/>
</dbReference>
<sequence length="250" mass="28611">MSEDKILAQVNGEVITQEDINMVIKNANPQQAQQLHTEQGRQRLLNELINQKLFYLDALEQGLEESKEFKESLQRVRNNLLSQFAIKNLLEKVAVDDNEIEEFYNQNKDRFKKPESVQASHILVKEEKKAEEILNQLKEGLAFAEAVKKYSTCPSKARGGDLGDFTRGKMVPEFEQAAFAMEEGEVSNEPVKTQFGYHIIKVTAKNEAASSPLEEVKAQVEQQLVSMKQNKLYQDKTEELKEKYTVTINE</sequence>
<comment type="caution">
    <text evidence="3">The sequence shown here is derived from an EMBL/GenBank/DDBJ whole genome shotgun (WGS) entry which is preliminary data.</text>
</comment>
<evidence type="ECO:0000256" key="1">
    <source>
        <dbReference type="PROSITE-ProRule" id="PRU00278"/>
    </source>
</evidence>
<dbReference type="SUPFAM" id="SSF109998">
    <property type="entry name" value="Triger factor/SurA peptide-binding domain-like"/>
    <property type="match status" value="1"/>
</dbReference>
<dbReference type="InterPro" id="IPR000297">
    <property type="entry name" value="PPIase_PpiC"/>
</dbReference>
<dbReference type="PROSITE" id="PS50198">
    <property type="entry name" value="PPIC_PPIASE_2"/>
    <property type="match status" value="1"/>
</dbReference>
<dbReference type="InterPro" id="IPR046357">
    <property type="entry name" value="PPIase_dom_sf"/>
</dbReference>
<dbReference type="SUPFAM" id="SSF54534">
    <property type="entry name" value="FKBP-like"/>
    <property type="match status" value="1"/>
</dbReference>
<reference evidence="4" key="1">
    <citation type="submission" date="2016-07" db="EMBL/GenBank/DDBJ databases">
        <authorList>
            <person name="Florea S."/>
            <person name="Webb J.S."/>
            <person name="Jaromczyk J."/>
            <person name="Schardl C.L."/>
        </authorList>
    </citation>
    <scope>NUCLEOTIDE SEQUENCE [LARGE SCALE GENOMIC DNA]</scope>
    <source>
        <strain evidence="4">Z6</strain>
    </source>
</reference>
<keyword evidence="1 3" id="KW-0413">Isomerase</keyword>
<keyword evidence="4" id="KW-1185">Reference proteome</keyword>
<organism evidence="3 4">
    <name type="scientific">Orenia metallireducens</name>
    <dbReference type="NCBI Taxonomy" id="1413210"/>
    <lineage>
        <taxon>Bacteria</taxon>
        <taxon>Bacillati</taxon>
        <taxon>Bacillota</taxon>
        <taxon>Clostridia</taxon>
        <taxon>Halanaerobiales</taxon>
        <taxon>Halobacteroidaceae</taxon>
        <taxon>Orenia</taxon>
    </lineage>
</organism>
<dbReference type="AlphaFoldDB" id="A0A1C0AAE3"/>
<dbReference type="Gene3D" id="3.10.50.40">
    <property type="match status" value="1"/>
</dbReference>
<dbReference type="OrthoDB" id="14196at2"/>
<protein>
    <submittedName>
        <fullName evidence="3">Peptidylprolyl isomerase</fullName>
    </submittedName>
</protein>
<evidence type="ECO:0000259" key="2">
    <source>
        <dbReference type="PROSITE" id="PS50198"/>
    </source>
</evidence>
<dbReference type="InterPro" id="IPR050245">
    <property type="entry name" value="PrsA_foldase"/>
</dbReference>
<dbReference type="EMBL" id="LWDV01000008">
    <property type="protein sequence ID" value="OCL27264.1"/>
    <property type="molecule type" value="Genomic_DNA"/>
</dbReference>
<name>A0A1C0AAE3_9FIRM</name>
<gene>
    <name evidence="3" type="ORF">U472_07290</name>
</gene>
<evidence type="ECO:0000313" key="4">
    <source>
        <dbReference type="Proteomes" id="UP000093514"/>
    </source>
</evidence>
<proteinExistence type="predicted"/>
<feature type="domain" description="PpiC" evidence="2">
    <location>
        <begin position="114"/>
        <end position="204"/>
    </location>
</feature>
<dbReference type="RefSeq" id="WP_068716969.1">
    <property type="nucleotide sequence ID" value="NZ_LWDV01000008.1"/>
</dbReference>
<dbReference type="Proteomes" id="UP000093514">
    <property type="component" value="Unassembled WGS sequence"/>
</dbReference>
<dbReference type="GO" id="GO:0003755">
    <property type="term" value="F:peptidyl-prolyl cis-trans isomerase activity"/>
    <property type="evidence" value="ECO:0007669"/>
    <property type="project" value="UniProtKB-KW"/>
</dbReference>
<dbReference type="PANTHER" id="PTHR47245">
    <property type="entry name" value="PEPTIDYLPROLYL ISOMERASE"/>
    <property type="match status" value="1"/>
</dbReference>
<keyword evidence="1" id="KW-0697">Rotamase</keyword>
<dbReference type="PANTHER" id="PTHR47245:SF2">
    <property type="entry name" value="PEPTIDYL-PROLYL CIS-TRANS ISOMERASE HP_0175-RELATED"/>
    <property type="match status" value="1"/>
</dbReference>
<accession>A0A1C0AAE3</accession>
<dbReference type="InterPro" id="IPR027304">
    <property type="entry name" value="Trigger_fact/SurA_dom_sf"/>
</dbReference>
<dbReference type="Gene3D" id="1.10.8.1040">
    <property type="match status" value="1"/>
</dbReference>